<dbReference type="PROSITE" id="PS50231">
    <property type="entry name" value="RICIN_B_LECTIN"/>
    <property type="match status" value="1"/>
</dbReference>
<dbReference type="Pfam" id="PF00652">
    <property type="entry name" value="Ricin_B_lectin"/>
    <property type="match status" value="1"/>
</dbReference>
<evidence type="ECO:0000313" key="19">
    <source>
        <dbReference type="Proteomes" id="UP000005408"/>
    </source>
</evidence>
<evidence type="ECO:0000256" key="2">
    <source>
        <dbReference type="ARBA" id="ARBA00004323"/>
    </source>
</evidence>
<evidence type="ECO:0000313" key="18">
    <source>
        <dbReference type="EnsemblMetazoa" id="G465.1:cds"/>
    </source>
</evidence>
<dbReference type="Proteomes" id="UP000005408">
    <property type="component" value="Unassembled WGS sequence"/>
</dbReference>
<dbReference type="InterPro" id="IPR035992">
    <property type="entry name" value="Ricin_B-like_lectins"/>
</dbReference>
<reference evidence="18" key="1">
    <citation type="submission" date="2022-08" db="UniProtKB">
        <authorList>
            <consortium name="EnsemblMetazoa"/>
        </authorList>
    </citation>
    <scope>IDENTIFICATION</scope>
    <source>
        <strain evidence="18">05x7-T-G4-1.051#20</strain>
    </source>
</reference>
<evidence type="ECO:0000256" key="6">
    <source>
        <dbReference type="ARBA" id="ARBA00022679"/>
    </source>
</evidence>
<dbReference type="Gene3D" id="3.90.550.10">
    <property type="entry name" value="Spore Coat Polysaccharide Biosynthesis Protein SpsA, Chain A"/>
    <property type="match status" value="1"/>
</dbReference>
<comment type="similarity">
    <text evidence="4 16">Belongs to the glycosyltransferase 2 family. GalNAc-T subfamily.</text>
</comment>
<dbReference type="GO" id="GO:0006493">
    <property type="term" value="P:protein O-linked glycosylation"/>
    <property type="evidence" value="ECO:0007669"/>
    <property type="project" value="TreeGrafter"/>
</dbReference>
<dbReference type="InterPro" id="IPR000772">
    <property type="entry name" value="Ricin_B_lectin"/>
</dbReference>
<dbReference type="GO" id="GO:0030246">
    <property type="term" value="F:carbohydrate binding"/>
    <property type="evidence" value="ECO:0007669"/>
    <property type="project" value="UniProtKB-KW"/>
</dbReference>
<evidence type="ECO:0000256" key="13">
    <source>
        <dbReference type="ARBA" id="ARBA00023136"/>
    </source>
</evidence>
<evidence type="ECO:0000256" key="12">
    <source>
        <dbReference type="ARBA" id="ARBA00023034"/>
    </source>
</evidence>
<dbReference type="GO" id="GO:0004653">
    <property type="term" value="F:polypeptide N-acetylgalactosaminyltransferase activity"/>
    <property type="evidence" value="ECO:0007669"/>
    <property type="project" value="TreeGrafter"/>
</dbReference>
<organism evidence="18 19">
    <name type="scientific">Magallana gigas</name>
    <name type="common">Pacific oyster</name>
    <name type="synonym">Crassostrea gigas</name>
    <dbReference type="NCBI Taxonomy" id="29159"/>
    <lineage>
        <taxon>Eukaryota</taxon>
        <taxon>Metazoa</taxon>
        <taxon>Spiralia</taxon>
        <taxon>Lophotrochozoa</taxon>
        <taxon>Mollusca</taxon>
        <taxon>Bivalvia</taxon>
        <taxon>Autobranchia</taxon>
        <taxon>Pteriomorphia</taxon>
        <taxon>Ostreida</taxon>
        <taxon>Ostreoidea</taxon>
        <taxon>Ostreidae</taxon>
        <taxon>Magallana</taxon>
    </lineage>
</organism>
<feature type="transmembrane region" description="Helical" evidence="16">
    <location>
        <begin position="47"/>
        <end position="71"/>
    </location>
</feature>
<evidence type="ECO:0000256" key="3">
    <source>
        <dbReference type="ARBA" id="ARBA00004922"/>
    </source>
</evidence>
<keyword evidence="6 16" id="KW-0808">Transferase</keyword>
<evidence type="ECO:0000256" key="16">
    <source>
        <dbReference type="RuleBase" id="RU361242"/>
    </source>
</evidence>
<dbReference type="PANTHER" id="PTHR11675:SF131">
    <property type="entry name" value="POLYPEPTIDE N-ACETYLGALACTOSAMINYLTRANSFERASE 9-RELATED"/>
    <property type="match status" value="1"/>
</dbReference>
<dbReference type="AlphaFoldDB" id="A0A8W8N7X2"/>
<dbReference type="GO" id="GO:0000139">
    <property type="term" value="C:Golgi membrane"/>
    <property type="evidence" value="ECO:0007669"/>
    <property type="project" value="UniProtKB-SubCell"/>
</dbReference>
<dbReference type="EC" id="2.4.1.-" evidence="16"/>
<evidence type="ECO:0000256" key="7">
    <source>
        <dbReference type="ARBA" id="ARBA00022692"/>
    </source>
</evidence>
<evidence type="ECO:0000259" key="17">
    <source>
        <dbReference type="SMART" id="SM00458"/>
    </source>
</evidence>
<comment type="cofactor">
    <cofactor evidence="1 16">
        <name>Mn(2+)</name>
        <dbReference type="ChEBI" id="CHEBI:29035"/>
    </cofactor>
</comment>
<dbReference type="GO" id="GO:0046872">
    <property type="term" value="F:metal ion binding"/>
    <property type="evidence" value="ECO:0007669"/>
    <property type="project" value="UniProtKB-KW"/>
</dbReference>
<comment type="pathway">
    <text evidence="3 16">Protein modification; protein glycosylation.</text>
</comment>
<dbReference type="PANTHER" id="PTHR11675">
    <property type="entry name" value="N-ACETYLGALACTOSAMINYLTRANSFERASE"/>
    <property type="match status" value="1"/>
</dbReference>
<keyword evidence="9 16" id="KW-0430">Lectin</keyword>
<dbReference type="SMART" id="SM00458">
    <property type="entry name" value="RICIN"/>
    <property type="match status" value="1"/>
</dbReference>
<dbReference type="InterPro" id="IPR029044">
    <property type="entry name" value="Nucleotide-diphossugar_trans"/>
</dbReference>
<feature type="domain" description="Ricin B lectin" evidence="17">
    <location>
        <begin position="527"/>
        <end position="648"/>
    </location>
</feature>
<evidence type="ECO:0000256" key="14">
    <source>
        <dbReference type="ARBA" id="ARBA00023157"/>
    </source>
</evidence>
<keyword evidence="7 16" id="KW-0812">Transmembrane</keyword>
<evidence type="ECO:0000256" key="8">
    <source>
        <dbReference type="ARBA" id="ARBA00022723"/>
    </source>
</evidence>
<keyword evidence="13 16" id="KW-0472">Membrane</keyword>
<accession>A0A8W8N7X2</accession>
<sequence>MCHKNLATLINGYGFITCPAYDYEVNKIRLDQVKHGGFRMKMNGKHFYYMLTTASVVWFIVMTMILGNLFLKTPLHSSFNKNQKINTWTPKEHINEDLLSQIHRVTVQTGSFQSLGRFVKESNEDDWKRDIGDNPETTTSSLRHTYNISAPGQLGRGVSVNKFTLSRQELLHYEEGYRKNGFNQYVSDLISVDRYIGDVRDPGCKTNAYKKDLPSASVVIIFYNEAWSVLWRTIHSIWTTTPRRLLKKIILVDDASVQEHLGKRLDLEVSKYPDVRLVRAKNRSGLIQARNLGFSQVQTDVAVFLDAHCECTRGWLEPLLNEIADDYRNVAIPFTDSIDADTFEYKGSSLNYVFVGGFDFDLHFAWRVMPDREQNRRRLLTDPIWTPTHLGCCLAISKRFFDELGRYDNELQIWGGENLELSFKTWMCGGKMKIIPCSHVGHVFRHKMPYSWGEDGYRTFIRNSLRVAEVWMDQYKEVYYDRIYYSQNEIDIGNISSRKAIRQRLHCKPFDWYLKNVYPELYIPRDFKATGQIKINNMCIDSYTGGSFYGRPISVRECIHLGTSQHWTWTRENTIRRDEGCLVFDGISSVLMGPCATLSEYLQWEYTKDNTIISFVGHRKMCMELDQQRGMVISKTCSRSNLQKWEWEKRTLSLH</sequence>
<dbReference type="FunFam" id="3.90.550.10:FF:000021">
    <property type="entry name" value="Polypeptide N-acetylgalactosaminyltransferase"/>
    <property type="match status" value="1"/>
</dbReference>
<protein>
    <recommendedName>
        <fullName evidence="16">Polypeptide N-acetylgalactosaminyltransferase</fullName>
        <ecNumber evidence="16">2.4.1.-</ecNumber>
    </recommendedName>
    <alternativeName>
        <fullName evidence="16">Protein-UDP acetylgalactosaminyltransferase</fullName>
    </alternativeName>
</protein>
<dbReference type="Pfam" id="PF00535">
    <property type="entry name" value="Glycos_transf_2"/>
    <property type="match status" value="1"/>
</dbReference>
<evidence type="ECO:0000256" key="4">
    <source>
        <dbReference type="ARBA" id="ARBA00005680"/>
    </source>
</evidence>
<dbReference type="SUPFAM" id="SSF50370">
    <property type="entry name" value="Ricin B-like lectins"/>
    <property type="match status" value="1"/>
</dbReference>
<comment type="subcellular location">
    <subcellularLocation>
        <location evidence="2 16">Golgi apparatus membrane</location>
        <topology evidence="2 16">Single-pass type II membrane protein</topology>
    </subcellularLocation>
</comment>
<keyword evidence="5 16" id="KW-0328">Glycosyltransferase</keyword>
<keyword evidence="15 16" id="KW-0464">Manganese</keyword>
<dbReference type="InterPro" id="IPR001173">
    <property type="entry name" value="Glyco_trans_2-like"/>
</dbReference>
<name>A0A8W8N7X2_MAGGI</name>
<evidence type="ECO:0000256" key="15">
    <source>
        <dbReference type="ARBA" id="ARBA00023211"/>
    </source>
</evidence>
<keyword evidence="10" id="KW-0735">Signal-anchor</keyword>
<keyword evidence="19" id="KW-1185">Reference proteome</keyword>
<dbReference type="Gene3D" id="2.80.10.50">
    <property type="match status" value="1"/>
</dbReference>
<keyword evidence="12 16" id="KW-0333">Golgi apparatus</keyword>
<evidence type="ECO:0000256" key="1">
    <source>
        <dbReference type="ARBA" id="ARBA00001936"/>
    </source>
</evidence>
<evidence type="ECO:0000256" key="9">
    <source>
        <dbReference type="ARBA" id="ARBA00022734"/>
    </source>
</evidence>
<evidence type="ECO:0000256" key="5">
    <source>
        <dbReference type="ARBA" id="ARBA00022676"/>
    </source>
</evidence>
<evidence type="ECO:0000256" key="11">
    <source>
        <dbReference type="ARBA" id="ARBA00022989"/>
    </source>
</evidence>
<dbReference type="SUPFAM" id="SSF53448">
    <property type="entry name" value="Nucleotide-diphospho-sugar transferases"/>
    <property type="match status" value="1"/>
</dbReference>
<dbReference type="CDD" id="cd02510">
    <property type="entry name" value="pp-GalNAc-T"/>
    <property type="match status" value="1"/>
</dbReference>
<dbReference type="EnsemblMetazoa" id="G465.1">
    <property type="protein sequence ID" value="G465.1:cds"/>
    <property type="gene ID" value="G465"/>
</dbReference>
<keyword evidence="8" id="KW-0479">Metal-binding</keyword>
<keyword evidence="11 16" id="KW-1133">Transmembrane helix</keyword>
<dbReference type="InterPro" id="IPR045885">
    <property type="entry name" value="GalNAc-T"/>
</dbReference>
<keyword evidence="14 16" id="KW-1015">Disulfide bond</keyword>
<evidence type="ECO:0000256" key="10">
    <source>
        <dbReference type="ARBA" id="ARBA00022968"/>
    </source>
</evidence>
<proteinExistence type="inferred from homology"/>